<accession>A0A8H7VJL6</accession>
<organism evidence="2 3">
    <name type="scientific">Circinella minor</name>
    <dbReference type="NCBI Taxonomy" id="1195481"/>
    <lineage>
        <taxon>Eukaryota</taxon>
        <taxon>Fungi</taxon>
        <taxon>Fungi incertae sedis</taxon>
        <taxon>Mucoromycota</taxon>
        <taxon>Mucoromycotina</taxon>
        <taxon>Mucoromycetes</taxon>
        <taxon>Mucorales</taxon>
        <taxon>Lichtheimiaceae</taxon>
        <taxon>Circinella</taxon>
    </lineage>
</organism>
<evidence type="ECO:0008006" key="4">
    <source>
        <dbReference type="Google" id="ProtNLM"/>
    </source>
</evidence>
<dbReference type="GO" id="GO:0006368">
    <property type="term" value="P:transcription elongation by RNA polymerase II"/>
    <property type="evidence" value="ECO:0007669"/>
    <property type="project" value="InterPro"/>
</dbReference>
<dbReference type="GO" id="GO:1990269">
    <property type="term" value="F:RNA polymerase II C-terminal domain phosphoserine binding"/>
    <property type="evidence" value="ECO:0007669"/>
    <property type="project" value="TreeGrafter"/>
</dbReference>
<feature type="compositionally biased region" description="Basic and acidic residues" evidence="1">
    <location>
        <begin position="370"/>
        <end position="383"/>
    </location>
</feature>
<name>A0A8H7VJL6_9FUNG</name>
<evidence type="ECO:0000313" key="2">
    <source>
        <dbReference type="EMBL" id="KAG2221317.1"/>
    </source>
</evidence>
<dbReference type="AlphaFoldDB" id="A0A8H7VJL6"/>
<dbReference type="InterPro" id="IPR007149">
    <property type="entry name" value="Leo1"/>
</dbReference>
<feature type="compositionally biased region" description="Basic and acidic residues" evidence="1">
    <location>
        <begin position="277"/>
        <end position="314"/>
    </location>
</feature>
<reference evidence="2 3" key="1">
    <citation type="submission" date="2020-12" db="EMBL/GenBank/DDBJ databases">
        <title>Metabolic potential, ecology and presence of endohyphal bacteria is reflected in genomic diversity of Mucoromycotina.</title>
        <authorList>
            <person name="Muszewska A."/>
            <person name="Okrasinska A."/>
            <person name="Steczkiewicz K."/>
            <person name="Drgas O."/>
            <person name="Orlowska M."/>
            <person name="Perlinska-Lenart U."/>
            <person name="Aleksandrzak-Piekarczyk T."/>
            <person name="Szatraj K."/>
            <person name="Zielenkiewicz U."/>
            <person name="Pilsyk S."/>
            <person name="Malc E."/>
            <person name="Mieczkowski P."/>
            <person name="Kruszewska J.S."/>
            <person name="Biernat P."/>
            <person name="Pawlowska J."/>
        </authorList>
    </citation>
    <scope>NUCLEOTIDE SEQUENCE [LARGE SCALE GENOMIC DNA]</scope>
    <source>
        <strain evidence="2 3">CBS 142.35</strain>
    </source>
</reference>
<evidence type="ECO:0000313" key="3">
    <source>
        <dbReference type="Proteomes" id="UP000646827"/>
    </source>
</evidence>
<dbReference type="EMBL" id="JAEPRB010000112">
    <property type="protein sequence ID" value="KAG2221317.1"/>
    <property type="molecule type" value="Genomic_DNA"/>
</dbReference>
<feature type="compositionally biased region" description="Polar residues" evidence="1">
    <location>
        <begin position="316"/>
        <end position="325"/>
    </location>
</feature>
<dbReference type="Proteomes" id="UP000646827">
    <property type="component" value="Unassembled WGS sequence"/>
</dbReference>
<feature type="compositionally biased region" description="Basic and acidic residues" evidence="1">
    <location>
        <begin position="68"/>
        <end position="84"/>
    </location>
</feature>
<comment type="caution">
    <text evidence="2">The sequence shown here is derived from an EMBL/GenBank/DDBJ whole genome shotgun (WGS) entry which is preliminary data.</text>
</comment>
<dbReference type="PANTHER" id="PTHR23146">
    <property type="entry name" value="LEO1 PROTEIN"/>
    <property type="match status" value="1"/>
</dbReference>
<evidence type="ECO:0000256" key="1">
    <source>
        <dbReference type="SAM" id="MobiDB-lite"/>
    </source>
</evidence>
<dbReference type="PANTHER" id="PTHR23146:SF0">
    <property type="entry name" value="RNA POLYMERASE-ASSOCIATED PROTEIN LEO1"/>
    <property type="match status" value="1"/>
</dbReference>
<dbReference type="GO" id="GO:0032968">
    <property type="term" value="P:positive regulation of transcription elongation by RNA polymerase II"/>
    <property type="evidence" value="ECO:0007669"/>
    <property type="project" value="TreeGrafter"/>
</dbReference>
<gene>
    <name evidence="2" type="ORF">INT45_014001</name>
</gene>
<protein>
    <recommendedName>
        <fullName evidence="4">RNA polymerase-associated protein LEO1</fullName>
    </recommendedName>
</protein>
<feature type="compositionally biased region" description="Acidic residues" evidence="1">
    <location>
        <begin position="85"/>
        <end position="95"/>
    </location>
</feature>
<dbReference type="OrthoDB" id="20844at2759"/>
<dbReference type="GO" id="GO:0016593">
    <property type="term" value="C:Cdc73/Paf1 complex"/>
    <property type="evidence" value="ECO:0007669"/>
    <property type="project" value="InterPro"/>
</dbReference>
<dbReference type="Pfam" id="PF04004">
    <property type="entry name" value="Leo1"/>
    <property type="match status" value="1"/>
</dbReference>
<feature type="region of interest" description="Disordered" evidence="1">
    <location>
        <begin position="252"/>
        <end position="383"/>
    </location>
</feature>
<feature type="region of interest" description="Disordered" evidence="1">
    <location>
        <begin position="1"/>
        <end position="106"/>
    </location>
</feature>
<sequence>MSDEEGHDFGNLFGSGDEASDLEGDQSLSPSPGPRDRSPTPEDDNLFGSEPEQQSDDYDRKASKRPARHFESEDIEETQGRNEDYDNMDEDDYGSDQEYGKQKKQRIEIDVSMPSLPLPVSSDGKFYLAKVPRFLDIETQPFDLDEIRAQNERYLGQGQDERVLQQMEHTIRWRTGVDDYGDEIIESNTYLVEWEDGTTSLRVGSQLFDAGRKSFGKEEHTYLLAHQTTSGVLESHAEVTDQMTFRPYDIHSDTHRQLSDQVSNEQNRRIKKTKMFFTEKDPEKFRNDAEKEENERVQAQKKLENQRRRADDRYTTPATTSSGTSHRADNYGQDDFVDDDEEEEDFVDDDEEEEEEEEEQDYSSGEEEERERRLNRLKRTADF</sequence>
<keyword evidence="3" id="KW-1185">Reference proteome</keyword>
<feature type="compositionally biased region" description="Acidic residues" evidence="1">
    <location>
        <begin position="335"/>
        <end position="369"/>
    </location>
</feature>
<proteinExistence type="predicted"/>